<proteinExistence type="predicted"/>
<protein>
    <submittedName>
        <fullName evidence="2">Uncharacterized protein</fullName>
    </submittedName>
</protein>
<dbReference type="EMBL" id="PHHC01000065">
    <property type="protein sequence ID" value="PPE05372.1"/>
    <property type="molecule type" value="Genomic_DNA"/>
</dbReference>
<dbReference type="AlphaFoldDB" id="A0A2S5RDT7"/>
<sequence>MCRMSFQRVRWKIEILIFIMVSTFPCFSDPPDITLPPLIPLGPGDPGVTPLPPPPVEPPPAEASAEASATVPVPGQEKIVEPPVPKNLIELYYPTVFTDYFGPAPWVISSTP</sequence>
<accession>A0A2S5RDT7</accession>
<dbReference type="Proteomes" id="UP000239425">
    <property type="component" value="Unassembled WGS sequence"/>
</dbReference>
<keyword evidence="3" id="KW-1185">Reference proteome</keyword>
<evidence type="ECO:0000313" key="2">
    <source>
        <dbReference type="EMBL" id="PPE05372.1"/>
    </source>
</evidence>
<feature type="region of interest" description="Disordered" evidence="1">
    <location>
        <begin position="44"/>
        <end position="78"/>
    </location>
</feature>
<feature type="compositionally biased region" description="Pro residues" evidence="1">
    <location>
        <begin position="49"/>
        <end position="61"/>
    </location>
</feature>
<dbReference type="RefSeq" id="WP_165780629.1">
    <property type="nucleotide sequence ID" value="NZ_PHHC01000065.1"/>
</dbReference>
<evidence type="ECO:0000256" key="1">
    <source>
        <dbReference type="SAM" id="MobiDB-lite"/>
    </source>
</evidence>
<gene>
    <name evidence="2" type="ORF">HCUR_00331</name>
</gene>
<evidence type="ECO:0000313" key="3">
    <source>
        <dbReference type="Proteomes" id="UP000239425"/>
    </source>
</evidence>
<organism evidence="2 3">
    <name type="scientific">Holospora curviuscula</name>
    <dbReference type="NCBI Taxonomy" id="1082868"/>
    <lineage>
        <taxon>Bacteria</taxon>
        <taxon>Pseudomonadati</taxon>
        <taxon>Pseudomonadota</taxon>
        <taxon>Alphaproteobacteria</taxon>
        <taxon>Holosporales</taxon>
        <taxon>Holosporaceae</taxon>
        <taxon>Holospora</taxon>
    </lineage>
</organism>
<reference evidence="2 3" key="1">
    <citation type="submission" date="2017-11" db="EMBL/GenBank/DDBJ databases">
        <title>Comparative genomic analysis of Holospora spp., intranuclear symbionts of paramecia.</title>
        <authorList>
            <person name="Garushyants S.K."/>
            <person name="Beliavskaya A."/>
            <person name="Malko D.B."/>
            <person name="Logacheva M.D."/>
            <person name="Rautian M.S."/>
            <person name="Gelfand M.S."/>
        </authorList>
    </citation>
    <scope>NUCLEOTIDE SEQUENCE [LARGE SCALE GENOMIC DNA]</scope>
    <source>
        <strain evidence="3">02AZ16</strain>
    </source>
</reference>
<feature type="compositionally biased region" description="Low complexity" evidence="1">
    <location>
        <begin position="62"/>
        <end position="74"/>
    </location>
</feature>
<comment type="caution">
    <text evidence="2">The sequence shown here is derived from an EMBL/GenBank/DDBJ whole genome shotgun (WGS) entry which is preliminary data.</text>
</comment>
<name>A0A2S5RDT7_9PROT</name>